<name>A0AAN8ZSE1_HALRR</name>
<comment type="caution">
    <text evidence="13">The sequence shown here is derived from an EMBL/GenBank/DDBJ whole genome shotgun (WGS) entry which is preliminary data.</text>
</comment>
<evidence type="ECO:0000256" key="9">
    <source>
        <dbReference type="ARBA" id="ARBA00023170"/>
    </source>
</evidence>
<keyword evidence="6" id="KW-1133">Transmembrane helix</keyword>
<evidence type="ECO:0000313" key="13">
    <source>
        <dbReference type="EMBL" id="KAK7007733.1"/>
    </source>
</evidence>
<comment type="subcellular location">
    <subcellularLocation>
        <location evidence="2">Cell membrane</location>
        <topology evidence="2">Multi-pass membrane protein</topology>
    </subcellularLocation>
    <subcellularLocation>
        <location evidence="1">Membrane</location>
        <location evidence="1">Caveola</location>
        <topology evidence="1">Multi-pass membrane protein</topology>
    </subcellularLocation>
</comment>
<evidence type="ECO:0000256" key="12">
    <source>
        <dbReference type="ARBA" id="ARBA00042244"/>
    </source>
</evidence>
<dbReference type="Pfam" id="PF01130">
    <property type="entry name" value="CD36"/>
    <property type="match status" value="1"/>
</dbReference>
<dbReference type="InterPro" id="IPR002159">
    <property type="entry name" value="CD36_fam"/>
</dbReference>
<evidence type="ECO:0000256" key="3">
    <source>
        <dbReference type="ARBA" id="ARBA00010532"/>
    </source>
</evidence>
<dbReference type="Proteomes" id="UP001381693">
    <property type="component" value="Unassembled WGS sequence"/>
</dbReference>
<feature type="non-terminal residue" evidence="13">
    <location>
        <position position="205"/>
    </location>
</feature>
<dbReference type="PANTHER" id="PTHR11923:SF110">
    <property type="entry name" value="SCAVENGER RECEPTOR CLASS B MEMBER 1"/>
    <property type="match status" value="1"/>
</dbReference>
<evidence type="ECO:0000313" key="14">
    <source>
        <dbReference type="Proteomes" id="UP001381693"/>
    </source>
</evidence>
<protein>
    <recommendedName>
        <fullName evidence="11">Scavenger receptor class B member 1</fullName>
    </recommendedName>
    <alternativeName>
        <fullName evidence="12">SR-BI</fullName>
    </alternativeName>
</protein>
<organism evidence="13 14">
    <name type="scientific">Halocaridina rubra</name>
    <name type="common">Hawaiian red shrimp</name>
    <dbReference type="NCBI Taxonomy" id="373956"/>
    <lineage>
        <taxon>Eukaryota</taxon>
        <taxon>Metazoa</taxon>
        <taxon>Ecdysozoa</taxon>
        <taxon>Arthropoda</taxon>
        <taxon>Crustacea</taxon>
        <taxon>Multicrustacea</taxon>
        <taxon>Malacostraca</taxon>
        <taxon>Eumalacostraca</taxon>
        <taxon>Eucarida</taxon>
        <taxon>Decapoda</taxon>
        <taxon>Pleocyemata</taxon>
        <taxon>Caridea</taxon>
        <taxon>Atyoidea</taxon>
        <taxon>Atyidae</taxon>
        <taxon>Halocaridina</taxon>
    </lineage>
</organism>
<dbReference type="AlphaFoldDB" id="A0AAN8ZSE1"/>
<evidence type="ECO:0000256" key="10">
    <source>
        <dbReference type="ARBA" id="ARBA00023180"/>
    </source>
</evidence>
<evidence type="ECO:0000256" key="5">
    <source>
        <dbReference type="ARBA" id="ARBA00022692"/>
    </source>
</evidence>
<evidence type="ECO:0000256" key="4">
    <source>
        <dbReference type="ARBA" id="ARBA00022475"/>
    </source>
</evidence>
<dbReference type="PANTHER" id="PTHR11923">
    <property type="entry name" value="SCAVENGER RECEPTOR CLASS B TYPE-1 SR-B1"/>
    <property type="match status" value="1"/>
</dbReference>
<feature type="non-terminal residue" evidence="13">
    <location>
        <position position="1"/>
    </location>
</feature>
<evidence type="ECO:0000256" key="8">
    <source>
        <dbReference type="ARBA" id="ARBA00023157"/>
    </source>
</evidence>
<keyword evidence="14" id="KW-1185">Reference proteome</keyword>
<keyword evidence="10" id="KW-0325">Glycoprotein</keyword>
<dbReference type="GO" id="GO:0005044">
    <property type="term" value="F:scavenger receptor activity"/>
    <property type="evidence" value="ECO:0007669"/>
    <property type="project" value="TreeGrafter"/>
</dbReference>
<keyword evidence="7" id="KW-0472">Membrane</keyword>
<dbReference type="PRINTS" id="PR01609">
    <property type="entry name" value="CD36FAMILY"/>
</dbReference>
<dbReference type="GO" id="GO:0005737">
    <property type="term" value="C:cytoplasm"/>
    <property type="evidence" value="ECO:0007669"/>
    <property type="project" value="TreeGrafter"/>
</dbReference>
<keyword evidence="8" id="KW-1015">Disulfide bond</keyword>
<gene>
    <name evidence="13" type="primary">CD36_1</name>
    <name evidence="13" type="ORF">SK128_022426</name>
</gene>
<comment type="similarity">
    <text evidence="3">Belongs to the CD36 family.</text>
</comment>
<keyword evidence="5" id="KW-0812">Transmembrane</keyword>
<evidence type="ECO:0000256" key="1">
    <source>
        <dbReference type="ARBA" id="ARBA00004189"/>
    </source>
</evidence>
<keyword evidence="9" id="KW-0675">Receptor</keyword>
<keyword evidence="4" id="KW-1003">Cell membrane</keyword>
<accession>A0AAN8ZSE1</accession>
<evidence type="ECO:0000256" key="11">
    <source>
        <dbReference type="ARBA" id="ARBA00040821"/>
    </source>
</evidence>
<evidence type="ECO:0000256" key="6">
    <source>
        <dbReference type="ARBA" id="ARBA00022989"/>
    </source>
</evidence>
<dbReference type="EMBL" id="JAXCGZ010023526">
    <property type="protein sequence ID" value="KAK7007733.1"/>
    <property type="molecule type" value="Genomic_DNA"/>
</dbReference>
<sequence length="205" mass="23557">EHWEKINVVFHDNGTVSYETQKFYYFERSLSVGSEDDLIVSINIPMVSAISQWRFAARLAKLALSSMLEVLKEEPIVTHSVRELMWGYEDALLKIAKDILPPSQRLPFDKFGFFVNKNGSTDGIFNVYTGADDMSKYTTIVSFNHMEKLKYWNTDECNEIKGTDGSSFPPPVADSTVLYMFNDNLCRSVPLTFWKDIEMFGIFVK</sequence>
<evidence type="ECO:0000256" key="7">
    <source>
        <dbReference type="ARBA" id="ARBA00023136"/>
    </source>
</evidence>
<reference evidence="13 14" key="1">
    <citation type="submission" date="2023-11" db="EMBL/GenBank/DDBJ databases">
        <title>Halocaridina rubra genome assembly.</title>
        <authorList>
            <person name="Smith C."/>
        </authorList>
    </citation>
    <scope>NUCLEOTIDE SEQUENCE [LARGE SCALE GENOMIC DNA]</scope>
    <source>
        <strain evidence="13">EP-1</strain>
        <tissue evidence="13">Whole</tissue>
    </source>
</reference>
<proteinExistence type="inferred from homology"/>
<evidence type="ECO:0000256" key="2">
    <source>
        <dbReference type="ARBA" id="ARBA00004651"/>
    </source>
</evidence>
<dbReference type="GO" id="GO:0005901">
    <property type="term" value="C:caveola"/>
    <property type="evidence" value="ECO:0007669"/>
    <property type="project" value="UniProtKB-SubCell"/>
</dbReference>